<dbReference type="RefSeq" id="WP_188177829.1">
    <property type="nucleotide sequence ID" value="NZ_JACVVD010000015.1"/>
</dbReference>
<evidence type="ECO:0000259" key="1">
    <source>
        <dbReference type="Pfam" id="PF03551"/>
    </source>
</evidence>
<protein>
    <submittedName>
        <fullName evidence="2">PadR family transcriptional regulator</fullName>
    </submittedName>
</protein>
<dbReference type="EMBL" id="JACVVD010000015">
    <property type="protein sequence ID" value="MBD0384045.1"/>
    <property type="molecule type" value="Genomic_DNA"/>
</dbReference>
<feature type="domain" description="Transcription regulator PadR N-terminal" evidence="1">
    <location>
        <begin position="6"/>
        <end position="81"/>
    </location>
</feature>
<dbReference type="Pfam" id="PF03551">
    <property type="entry name" value="PadR"/>
    <property type="match status" value="1"/>
</dbReference>
<dbReference type="Proteomes" id="UP000650466">
    <property type="component" value="Unassembled WGS sequence"/>
</dbReference>
<dbReference type="PANTHER" id="PTHR33169">
    <property type="entry name" value="PADR-FAMILY TRANSCRIPTIONAL REGULATOR"/>
    <property type="match status" value="1"/>
</dbReference>
<gene>
    <name evidence="2" type="ORF">ICC18_28750</name>
</gene>
<reference evidence="2" key="1">
    <citation type="submission" date="2020-09" db="EMBL/GenBank/DDBJ databases">
        <title>Draft Genome Sequence of Paenibacillus sp. WST5.</title>
        <authorList>
            <person name="Bao Z."/>
        </authorList>
    </citation>
    <scope>NUCLEOTIDE SEQUENCE</scope>
    <source>
        <strain evidence="2">WST5</strain>
    </source>
</reference>
<comment type="caution">
    <text evidence="2">The sequence shown here is derived from an EMBL/GenBank/DDBJ whole genome shotgun (WGS) entry which is preliminary data.</text>
</comment>
<organism evidence="2 3">
    <name type="scientific">Paenibacillus sedimenti</name>
    <dbReference type="NCBI Taxonomy" id="2770274"/>
    <lineage>
        <taxon>Bacteria</taxon>
        <taxon>Bacillati</taxon>
        <taxon>Bacillota</taxon>
        <taxon>Bacilli</taxon>
        <taxon>Bacillales</taxon>
        <taxon>Paenibacillaceae</taxon>
        <taxon>Paenibacillus</taxon>
    </lineage>
</organism>
<keyword evidence="3" id="KW-1185">Reference proteome</keyword>
<dbReference type="InterPro" id="IPR005149">
    <property type="entry name" value="Tscrpt_reg_PadR_N"/>
</dbReference>
<dbReference type="AlphaFoldDB" id="A0A926KU28"/>
<dbReference type="InterPro" id="IPR036390">
    <property type="entry name" value="WH_DNA-bd_sf"/>
</dbReference>
<accession>A0A926KU28</accession>
<dbReference type="PANTHER" id="PTHR33169:SF14">
    <property type="entry name" value="TRANSCRIPTIONAL REGULATOR RV3488"/>
    <property type="match status" value="1"/>
</dbReference>
<dbReference type="SUPFAM" id="SSF46785">
    <property type="entry name" value="Winged helix' DNA-binding domain"/>
    <property type="match status" value="1"/>
</dbReference>
<name>A0A926KU28_9BACL</name>
<dbReference type="InterPro" id="IPR036388">
    <property type="entry name" value="WH-like_DNA-bd_sf"/>
</dbReference>
<dbReference type="InterPro" id="IPR052509">
    <property type="entry name" value="Metal_resp_DNA-bind_regulator"/>
</dbReference>
<evidence type="ECO:0000313" key="3">
    <source>
        <dbReference type="Proteomes" id="UP000650466"/>
    </source>
</evidence>
<evidence type="ECO:0000313" key="2">
    <source>
        <dbReference type="EMBL" id="MBD0384045.1"/>
    </source>
</evidence>
<dbReference type="Gene3D" id="1.10.10.10">
    <property type="entry name" value="Winged helix-like DNA-binding domain superfamily/Winged helix DNA-binding domain"/>
    <property type="match status" value="1"/>
</dbReference>
<sequence length="181" mass="21469">MYDLFVLGELMSEDKHGYILQERLQYAVGPTRKISPGTLYPLLSRFVESGWITLQFEEKKEGGRSRKLYGLTEHGRERFQELMVNPVEHNTDTELTFQFQITYFQYVTKDVQLMCLDQYLGYLHNNLKYVNSLSEMIAKKKINEKQLFQVLRMLDHRKHVLLADVGWVTEEIERIKTTKEL</sequence>
<proteinExistence type="predicted"/>